<dbReference type="OrthoDB" id="3432435at2"/>
<evidence type="ECO:0000313" key="2">
    <source>
        <dbReference type="Proteomes" id="UP000305282"/>
    </source>
</evidence>
<evidence type="ECO:0000313" key="1">
    <source>
        <dbReference type="EMBL" id="THJ43730.1"/>
    </source>
</evidence>
<sequence>MTAPARRAFLGKFEALADPDGVLPPDERARRAGHLRKAHMQRLALRSVQARRNTRGRQA</sequence>
<dbReference type="Proteomes" id="UP000305282">
    <property type="component" value="Unassembled WGS sequence"/>
</dbReference>
<name>A0A4S5CDR8_9ACTN</name>
<accession>A0A4S5CDR8</accession>
<gene>
    <name evidence="1" type="ORF">E7Y31_20340</name>
</gene>
<keyword evidence="2" id="KW-1185">Reference proteome</keyword>
<protein>
    <submittedName>
        <fullName evidence="1">Uncharacterized protein</fullName>
    </submittedName>
</protein>
<comment type="caution">
    <text evidence="1">The sequence shown here is derived from an EMBL/GenBank/DDBJ whole genome shotgun (WGS) entry which is preliminary data.</text>
</comment>
<dbReference type="AlphaFoldDB" id="A0A4S5CDR8"/>
<reference evidence="1 2" key="1">
    <citation type="submission" date="2019-04" db="EMBL/GenBank/DDBJ databases">
        <title>Draft genome sequences for three unisolated Alnus-infective Frankia Sp+ strains, AgTrS, AiOr and AvVan, the first sequenced Frankia strains able to sporulate in-planta.</title>
        <authorList>
            <person name="Bethencourt L."/>
            <person name="Vautrin F."/>
            <person name="Taib N."/>
            <person name="Dubost A."/>
            <person name="Castro-Garcia L."/>
            <person name="Imbaud O."/>
            <person name="Abrouk D."/>
            <person name="Fournier P."/>
            <person name="Briolay J."/>
            <person name="Nguyen A."/>
            <person name="Normand P."/>
            <person name="Fernandez M.P."/>
            <person name="Brochier-Armanet C."/>
            <person name="Herrera-Belaroussi A."/>
        </authorList>
    </citation>
    <scope>NUCLEOTIDE SEQUENCE [LARGE SCALE GENOMIC DNA]</scope>
    <source>
        <strain evidence="1 2">AvVan</strain>
    </source>
</reference>
<proteinExistence type="predicted"/>
<organism evidence="1 2">
    <name type="scientific">Candidatus Frankia alpina</name>
    <dbReference type="NCBI Taxonomy" id="2699483"/>
    <lineage>
        <taxon>Bacteria</taxon>
        <taxon>Bacillati</taxon>
        <taxon>Actinomycetota</taxon>
        <taxon>Actinomycetes</taxon>
        <taxon>Frankiales</taxon>
        <taxon>Frankiaceae</taxon>
        <taxon>Frankia</taxon>
    </lineage>
</organism>
<dbReference type="EMBL" id="SSXH01000745">
    <property type="protein sequence ID" value="THJ43730.1"/>
    <property type="molecule type" value="Genomic_DNA"/>
</dbReference>